<feature type="active site" description="Proton acceptor" evidence="8">
    <location>
        <position position="383"/>
    </location>
</feature>
<dbReference type="InterPro" id="IPR020615">
    <property type="entry name" value="Thiolase_acyl_enz_int_AS"/>
</dbReference>
<evidence type="ECO:0000256" key="9">
    <source>
        <dbReference type="RuleBase" id="RU003557"/>
    </source>
</evidence>
<evidence type="ECO:0000256" key="2">
    <source>
        <dbReference type="ARBA" id="ARBA00022490"/>
    </source>
</evidence>
<evidence type="ECO:0000256" key="3">
    <source>
        <dbReference type="ARBA" id="ARBA00022679"/>
    </source>
</evidence>
<evidence type="ECO:0000313" key="13">
    <source>
        <dbReference type="Proteomes" id="UP000065261"/>
    </source>
</evidence>
<evidence type="ECO:0000256" key="8">
    <source>
        <dbReference type="PIRSR" id="PIRSR000429-1"/>
    </source>
</evidence>
<dbReference type="PIRSF" id="PIRSF000429">
    <property type="entry name" value="Ac-CoA_Ac_transf"/>
    <property type="match status" value="1"/>
</dbReference>
<dbReference type="PROSITE" id="PS00737">
    <property type="entry name" value="THIOLASE_2"/>
    <property type="match status" value="1"/>
</dbReference>
<evidence type="ECO:0000259" key="10">
    <source>
        <dbReference type="Pfam" id="PF00108"/>
    </source>
</evidence>
<keyword evidence="2" id="KW-0963">Cytoplasm</keyword>
<name>A0A0U2VI09_9GAMM</name>
<dbReference type="PANTHER" id="PTHR18919:SF107">
    <property type="entry name" value="ACETYL-COA ACETYLTRANSFERASE, CYTOSOLIC"/>
    <property type="match status" value="1"/>
</dbReference>
<dbReference type="InterPro" id="IPR002155">
    <property type="entry name" value="Thiolase"/>
</dbReference>
<dbReference type="FunFam" id="3.40.47.10:FF:000010">
    <property type="entry name" value="Acetyl-CoA acetyltransferase (Thiolase)"/>
    <property type="match status" value="1"/>
</dbReference>
<dbReference type="PANTHER" id="PTHR18919">
    <property type="entry name" value="ACETYL-COA C-ACYLTRANSFERASE"/>
    <property type="match status" value="1"/>
</dbReference>
<dbReference type="KEGG" id="ptn:PTRA_a1974"/>
<evidence type="ECO:0000256" key="4">
    <source>
        <dbReference type="ARBA" id="ARBA00022832"/>
    </source>
</evidence>
<evidence type="ECO:0000313" key="12">
    <source>
        <dbReference type="EMBL" id="ALS33109.1"/>
    </source>
</evidence>
<feature type="active site" description="Acyl-thioester intermediate" evidence="8">
    <location>
        <position position="94"/>
    </location>
</feature>
<dbReference type="EMBL" id="CP011034">
    <property type="protein sequence ID" value="ALS33109.1"/>
    <property type="molecule type" value="Genomic_DNA"/>
</dbReference>
<dbReference type="InterPro" id="IPR020613">
    <property type="entry name" value="Thiolase_CS"/>
</dbReference>
<dbReference type="GO" id="GO:0003985">
    <property type="term" value="F:acetyl-CoA C-acetyltransferase activity"/>
    <property type="evidence" value="ECO:0007669"/>
    <property type="project" value="TreeGrafter"/>
</dbReference>
<evidence type="ECO:0000256" key="7">
    <source>
        <dbReference type="ARBA" id="ARBA00023315"/>
    </source>
</evidence>
<dbReference type="InterPro" id="IPR020616">
    <property type="entry name" value="Thiolase_N"/>
</dbReference>
<feature type="active site" description="Proton acceptor" evidence="8">
    <location>
        <position position="353"/>
    </location>
</feature>
<dbReference type="GO" id="GO:0006635">
    <property type="term" value="P:fatty acid beta-oxidation"/>
    <property type="evidence" value="ECO:0007669"/>
    <property type="project" value="TreeGrafter"/>
</dbReference>
<evidence type="ECO:0000259" key="11">
    <source>
        <dbReference type="Pfam" id="PF02803"/>
    </source>
</evidence>
<dbReference type="InterPro" id="IPR020610">
    <property type="entry name" value="Thiolase_AS"/>
</dbReference>
<feature type="domain" description="Thiolase C-terminal" evidence="11">
    <location>
        <begin position="274"/>
        <end position="395"/>
    </location>
</feature>
<dbReference type="NCBIfam" id="NF006552">
    <property type="entry name" value="PRK09051.1"/>
    <property type="match status" value="1"/>
</dbReference>
<dbReference type="InterPro" id="IPR016039">
    <property type="entry name" value="Thiolase-like"/>
</dbReference>
<evidence type="ECO:0000256" key="5">
    <source>
        <dbReference type="ARBA" id="ARBA00022963"/>
    </source>
</evidence>
<feature type="domain" description="Thiolase N-terminal" evidence="10">
    <location>
        <begin position="9"/>
        <end position="267"/>
    </location>
</feature>
<reference evidence="12 13" key="1">
    <citation type="submission" date="2015-03" db="EMBL/GenBank/DDBJ databases">
        <authorList>
            <person name="Murphy D."/>
        </authorList>
    </citation>
    <scope>NUCLEOTIDE SEQUENCE [LARGE SCALE GENOMIC DNA]</scope>
    <source>
        <strain evidence="12 13">KMM 520</strain>
    </source>
</reference>
<accession>A0A0U2VI09</accession>
<dbReference type="Pfam" id="PF00108">
    <property type="entry name" value="Thiolase_N"/>
    <property type="match status" value="1"/>
</dbReference>
<dbReference type="CDD" id="cd00751">
    <property type="entry name" value="thiolase"/>
    <property type="match status" value="1"/>
</dbReference>
<dbReference type="PATRIC" id="fig|1315283.4.peg.1702"/>
<keyword evidence="3 9" id="KW-0808">Transferase</keyword>
<dbReference type="Gene3D" id="3.40.47.10">
    <property type="match status" value="2"/>
</dbReference>
<keyword evidence="7 9" id="KW-0012">Acyltransferase</keyword>
<comment type="similarity">
    <text evidence="1 9">Belongs to the thiolase-like superfamily. Thiolase family.</text>
</comment>
<proteinExistence type="inferred from homology"/>
<keyword evidence="4" id="KW-0276">Fatty acid metabolism</keyword>
<evidence type="ECO:0000256" key="1">
    <source>
        <dbReference type="ARBA" id="ARBA00010982"/>
    </source>
</evidence>
<organism evidence="12">
    <name type="scientific">Pseudoalteromonas translucida KMM 520</name>
    <dbReference type="NCBI Taxonomy" id="1315283"/>
    <lineage>
        <taxon>Bacteria</taxon>
        <taxon>Pseudomonadati</taxon>
        <taxon>Pseudomonadota</taxon>
        <taxon>Gammaproteobacteria</taxon>
        <taxon>Alteromonadales</taxon>
        <taxon>Pseudoalteromonadaceae</taxon>
        <taxon>Pseudoalteromonas</taxon>
    </lineage>
</organism>
<dbReference type="SUPFAM" id="SSF53901">
    <property type="entry name" value="Thiolase-like"/>
    <property type="match status" value="2"/>
</dbReference>
<protein>
    <submittedName>
        <fullName evidence="12">Acetyl-CoA C-acetyltransferase</fullName>
    </submittedName>
</protein>
<dbReference type="AlphaFoldDB" id="A0A0U2VI09"/>
<dbReference type="Pfam" id="PF02803">
    <property type="entry name" value="Thiolase_C"/>
    <property type="match status" value="1"/>
</dbReference>
<gene>
    <name evidence="12" type="primary">atoB</name>
    <name evidence="12" type="ORF">PTRA_a1974</name>
</gene>
<sequence length="397" mass="41617">MTKFNNNSVVILSAVRTAIGGFGGSLKNFTPAQLGTMCAKEALARANISPQQVGSCVVGKVIHNGPKDAYLSRVIGLDAGLPISSHAVTLNRLCGSGLEAIIQAAQQIQLGEVDAALAGGAESMSSSGYTLASNRWGQKMGDSTVIDELTTTLQDPWDNTPMGVTAENIAEKYSISRKQQDAYAAQSHNKAAKAITAGHFKQQIMPIEIKSRNGNQVFDTDEHVRADTTAEKLATLKPYFKQNGTVTAATSSGINDGAAMLVLMSEQKANEQGLKPLGRLVGYARAGVEPSLMGTGPIPAVQQVFEKTGLTINDMDVIESNEAFAAQALCVANQLNFPEHKVNPNGGAIALGHPVGATGAILSTKCLYELKRINGKYGLVTMCIGGGQGIAAIFEAL</sequence>
<dbReference type="PROSITE" id="PS00099">
    <property type="entry name" value="THIOLASE_3"/>
    <property type="match status" value="1"/>
</dbReference>
<dbReference type="NCBIfam" id="TIGR01930">
    <property type="entry name" value="AcCoA-C-Actrans"/>
    <property type="match status" value="1"/>
</dbReference>
<dbReference type="OrthoDB" id="8951704at2"/>
<evidence type="ECO:0000256" key="6">
    <source>
        <dbReference type="ARBA" id="ARBA00023098"/>
    </source>
</evidence>
<dbReference type="InterPro" id="IPR020617">
    <property type="entry name" value="Thiolase_C"/>
</dbReference>
<dbReference type="PROSITE" id="PS00098">
    <property type="entry name" value="THIOLASE_1"/>
    <property type="match status" value="1"/>
</dbReference>
<dbReference type="RefSeq" id="WP_058373438.1">
    <property type="nucleotide sequence ID" value="NZ_CP011034.1"/>
</dbReference>
<dbReference type="Proteomes" id="UP000065261">
    <property type="component" value="Chromosome I"/>
</dbReference>
<keyword evidence="5" id="KW-0442">Lipid degradation</keyword>
<keyword evidence="6" id="KW-0443">Lipid metabolism</keyword>